<gene>
    <name evidence="1" type="ORF">PHYPA_028821</name>
</gene>
<dbReference type="Gramene" id="Pp3c24_8913V3.1">
    <property type="protein sequence ID" value="PAC:32909221.CDS.1"/>
    <property type="gene ID" value="Pp3c24_8913"/>
</dbReference>
<reference evidence="1 3" key="2">
    <citation type="journal article" date="2018" name="Plant J.">
        <title>The Physcomitrella patens chromosome-scale assembly reveals moss genome structure and evolution.</title>
        <authorList>
            <person name="Lang D."/>
            <person name="Ullrich K.K."/>
            <person name="Murat F."/>
            <person name="Fuchs J."/>
            <person name="Jenkins J."/>
            <person name="Haas F.B."/>
            <person name="Piednoel M."/>
            <person name="Gundlach H."/>
            <person name="Van Bel M."/>
            <person name="Meyberg R."/>
            <person name="Vives C."/>
            <person name="Morata J."/>
            <person name="Symeonidi A."/>
            <person name="Hiss M."/>
            <person name="Muchero W."/>
            <person name="Kamisugi Y."/>
            <person name="Saleh O."/>
            <person name="Blanc G."/>
            <person name="Decker E.L."/>
            <person name="van Gessel N."/>
            <person name="Grimwood J."/>
            <person name="Hayes R.D."/>
            <person name="Graham S.W."/>
            <person name="Gunter L.E."/>
            <person name="McDaniel S.F."/>
            <person name="Hoernstein S.N.W."/>
            <person name="Larsson A."/>
            <person name="Li F.W."/>
            <person name="Perroud P.F."/>
            <person name="Phillips J."/>
            <person name="Ranjan P."/>
            <person name="Rokshar D.S."/>
            <person name="Rothfels C.J."/>
            <person name="Schneider L."/>
            <person name="Shu S."/>
            <person name="Stevenson D.W."/>
            <person name="Thummler F."/>
            <person name="Tillich M."/>
            <person name="Villarreal Aguilar J.C."/>
            <person name="Widiez T."/>
            <person name="Wong G.K."/>
            <person name="Wymore A."/>
            <person name="Zhang Y."/>
            <person name="Zimmer A.D."/>
            <person name="Quatrano R.S."/>
            <person name="Mayer K.F.X."/>
            <person name="Goodstein D."/>
            <person name="Casacuberta J.M."/>
            <person name="Vandepoele K."/>
            <person name="Reski R."/>
            <person name="Cuming A.C."/>
            <person name="Tuskan G.A."/>
            <person name="Maumus F."/>
            <person name="Salse J."/>
            <person name="Schmutz J."/>
            <person name="Rensing S.A."/>
        </authorList>
    </citation>
    <scope>NUCLEOTIDE SEQUENCE [LARGE SCALE GENOMIC DNA]</scope>
    <source>
        <strain evidence="2 3">cv. Gransden 2004</strain>
    </source>
</reference>
<sequence length="81" mass="9448">MRRESRESSYMKRDRRERIIGMNELVRSVPKTQGIHQFLIVHDRGSIAQSIIRKTKTPNSIKSYGGDETCEMRLKEETLAP</sequence>
<dbReference type="InParanoid" id="A0A2K1IG26"/>
<evidence type="ECO:0000313" key="3">
    <source>
        <dbReference type="Proteomes" id="UP000006727"/>
    </source>
</evidence>
<protein>
    <submittedName>
        <fullName evidence="1 2">Uncharacterized protein</fullName>
    </submittedName>
</protein>
<name>A0A2K1IG26_PHYPA</name>
<dbReference type="EnsemblPlants" id="Pp3c24_8913V3.1">
    <property type="protein sequence ID" value="PAC:32909221.CDS.1"/>
    <property type="gene ID" value="Pp3c24_8913"/>
</dbReference>
<organism evidence="1">
    <name type="scientific">Physcomitrium patens</name>
    <name type="common">Spreading-leaved earth moss</name>
    <name type="synonym">Physcomitrella patens</name>
    <dbReference type="NCBI Taxonomy" id="3218"/>
    <lineage>
        <taxon>Eukaryota</taxon>
        <taxon>Viridiplantae</taxon>
        <taxon>Streptophyta</taxon>
        <taxon>Embryophyta</taxon>
        <taxon>Bryophyta</taxon>
        <taxon>Bryophytina</taxon>
        <taxon>Bryopsida</taxon>
        <taxon>Funariidae</taxon>
        <taxon>Funariales</taxon>
        <taxon>Funariaceae</taxon>
        <taxon>Physcomitrium</taxon>
    </lineage>
</organism>
<dbReference type="Proteomes" id="UP000006727">
    <property type="component" value="Chromosome 24"/>
</dbReference>
<reference evidence="2" key="3">
    <citation type="submission" date="2020-12" db="UniProtKB">
        <authorList>
            <consortium name="EnsemblPlants"/>
        </authorList>
    </citation>
    <scope>IDENTIFICATION</scope>
</reference>
<dbReference type="EMBL" id="ABEU02000024">
    <property type="protein sequence ID" value="PNR28229.1"/>
    <property type="molecule type" value="Genomic_DNA"/>
</dbReference>
<proteinExistence type="predicted"/>
<accession>A0A2K1IG26</accession>
<dbReference type="AlphaFoldDB" id="A0A2K1IG26"/>
<reference evidence="1 3" key="1">
    <citation type="journal article" date="2008" name="Science">
        <title>The Physcomitrella genome reveals evolutionary insights into the conquest of land by plants.</title>
        <authorList>
            <person name="Rensing S."/>
            <person name="Lang D."/>
            <person name="Zimmer A."/>
            <person name="Terry A."/>
            <person name="Salamov A."/>
            <person name="Shapiro H."/>
            <person name="Nishiyama T."/>
            <person name="Perroud P.-F."/>
            <person name="Lindquist E."/>
            <person name="Kamisugi Y."/>
            <person name="Tanahashi T."/>
            <person name="Sakakibara K."/>
            <person name="Fujita T."/>
            <person name="Oishi K."/>
            <person name="Shin-I T."/>
            <person name="Kuroki Y."/>
            <person name="Toyoda A."/>
            <person name="Suzuki Y."/>
            <person name="Hashimoto A."/>
            <person name="Yamaguchi K."/>
            <person name="Sugano A."/>
            <person name="Kohara Y."/>
            <person name="Fujiyama A."/>
            <person name="Anterola A."/>
            <person name="Aoki S."/>
            <person name="Ashton N."/>
            <person name="Barbazuk W.B."/>
            <person name="Barker E."/>
            <person name="Bennetzen J."/>
            <person name="Bezanilla M."/>
            <person name="Blankenship R."/>
            <person name="Cho S.H."/>
            <person name="Dutcher S."/>
            <person name="Estelle M."/>
            <person name="Fawcett J.A."/>
            <person name="Gundlach H."/>
            <person name="Hanada K."/>
            <person name="Heyl A."/>
            <person name="Hicks K.A."/>
            <person name="Hugh J."/>
            <person name="Lohr M."/>
            <person name="Mayer K."/>
            <person name="Melkozernov A."/>
            <person name="Murata T."/>
            <person name="Nelson D."/>
            <person name="Pils B."/>
            <person name="Prigge M."/>
            <person name="Reiss B."/>
            <person name="Renner T."/>
            <person name="Rombauts S."/>
            <person name="Rushton P."/>
            <person name="Sanderfoot A."/>
            <person name="Schween G."/>
            <person name="Shiu S.-H."/>
            <person name="Stueber K."/>
            <person name="Theodoulou F.L."/>
            <person name="Tu H."/>
            <person name="Van de Peer Y."/>
            <person name="Verrier P.J."/>
            <person name="Waters E."/>
            <person name="Wood A."/>
            <person name="Yang L."/>
            <person name="Cove D."/>
            <person name="Cuming A."/>
            <person name="Hasebe M."/>
            <person name="Lucas S."/>
            <person name="Mishler D.B."/>
            <person name="Reski R."/>
            <person name="Grigoriev I."/>
            <person name="Quatrano R.S."/>
            <person name="Boore J.L."/>
        </authorList>
    </citation>
    <scope>NUCLEOTIDE SEQUENCE [LARGE SCALE GENOMIC DNA]</scope>
    <source>
        <strain evidence="2 3">cv. Gransden 2004</strain>
    </source>
</reference>
<evidence type="ECO:0000313" key="1">
    <source>
        <dbReference type="EMBL" id="PNR28229.1"/>
    </source>
</evidence>
<evidence type="ECO:0000313" key="2">
    <source>
        <dbReference type="EnsemblPlants" id="PAC:32909221.CDS.1"/>
    </source>
</evidence>
<keyword evidence="3" id="KW-1185">Reference proteome</keyword>